<feature type="chain" id="PRO_5014597830" evidence="2">
    <location>
        <begin position="18"/>
        <end position="110"/>
    </location>
</feature>
<evidence type="ECO:0000256" key="1">
    <source>
        <dbReference type="SAM" id="MobiDB-lite"/>
    </source>
</evidence>
<reference evidence="3" key="1">
    <citation type="submission" date="2018-01" db="EMBL/GenBank/DDBJ databases">
        <title>An insight into the sialome of Amazonian anophelines.</title>
        <authorList>
            <person name="Ribeiro J.M."/>
            <person name="Scarpassa V."/>
            <person name="Calvo E."/>
        </authorList>
    </citation>
    <scope>NUCLEOTIDE SEQUENCE</scope>
</reference>
<evidence type="ECO:0000313" key="3">
    <source>
        <dbReference type="EMBL" id="MBW75944.1"/>
    </source>
</evidence>
<feature type="region of interest" description="Disordered" evidence="1">
    <location>
        <begin position="84"/>
        <end position="110"/>
    </location>
</feature>
<name>A0A2M4DEE5_ANODA</name>
<protein>
    <submittedName>
        <fullName evidence="3">Putative secreted protein</fullName>
    </submittedName>
</protein>
<proteinExistence type="predicted"/>
<evidence type="ECO:0000256" key="2">
    <source>
        <dbReference type="SAM" id="SignalP"/>
    </source>
</evidence>
<sequence>MCVRLCAVALSLSLSLAWCLLCRDKHTVTCVTTTLQVRSKPQFDNVASSNVKSIRNSSGLSSVPVAQSHIVSINVSAALPYDRRNSGNLTQPVSPPAHQRSGSEALQGHT</sequence>
<dbReference type="EMBL" id="GGFL01011766">
    <property type="protein sequence ID" value="MBW75944.1"/>
    <property type="molecule type" value="Transcribed_RNA"/>
</dbReference>
<feature type="signal peptide" evidence="2">
    <location>
        <begin position="1"/>
        <end position="17"/>
    </location>
</feature>
<accession>A0A2M4DEE5</accession>
<organism evidence="3">
    <name type="scientific">Anopheles darlingi</name>
    <name type="common">Mosquito</name>
    <dbReference type="NCBI Taxonomy" id="43151"/>
    <lineage>
        <taxon>Eukaryota</taxon>
        <taxon>Metazoa</taxon>
        <taxon>Ecdysozoa</taxon>
        <taxon>Arthropoda</taxon>
        <taxon>Hexapoda</taxon>
        <taxon>Insecta</taxon>
        <taxon>Pterygota</taxon>
        <taxon>Neoptera</taxon>
        <taxon>Endopterygota</taxon>
        <taxon>Diptera</taxon>
        <taxon>Nematocera</taxon>
        <taxon>Culicoidea</taxon>
        <taxon>Culicidae</taxon>
        <taxon>Anophelinae</taxon>
        <taxon>Anopheles</taxon>
    </lineage>
</organism>
<feature type="compositionally biased region" description="Polar residues" evidence="1">
    <location>
        <begin position="100"/>
        <end position="110"/>
    </location>
</feature>
<dbReference type="AlphaFoldDB" id="A0A2M4DEE5"/>
<keyword evidence="2" id="KW-0732">Signal</keyword>